<evidence type="ECO:0000256" key="3">
    <source>
        <dbReference type="ARBA" id="ARBA00010617"/>
    </source>
</evidence>
<evidence type="ECO:0000256" key="2">
    <source>
        <dbReference type="ARBA" id="ARBA00004167"/>
    </source>
</evidence>
<comment type="similarity">
    <text evidence="3">Belongs to the cytochrome P450 family.</text>
</comment>
<evidence type="ECO:0000256" key="11">
    <source>
        <dbReference type="ARBA" id="ARBA00023136"/>
    </source>
</evidence>
<evidence type="ECO:0000313" key="12">
    <source>
        <dbReference type="EMBL" id="PHT86381.1"/>
    </source>
</evidence>
<accession>A0A2G2ZWQ1</accession>
<keyword evidence="9" id="KW-0408">Iron</keyword>
<keyword evidence="7" id="KW-1133">Transmembrane helix</keyword>
<evidence type="ECO:0000256" key="10">
    <source>
        <dbReference type="ARBA" id="ARBA00023033"/>
    </source>
</evidence>
<dbReference type="EMBL" id="AYRZ02000003">
    <property type="protein sequence ID" value="PHT86381.1"/>
    <property type="molecule type" value="Genomic_DNA"/>
</dbReference>
<proteinExistence type="inferred from homology"/>
<dbReference type="PANTHER" id="PTHR47944:SF10">
    <property type="entry name" value="CYTOCHROME P450 98A9"/>
    <property type="match status" value="1"/>
</dbReference>
<dbReference type="Gene3D" id="1.10.630.10">
    <property type="entry name" value="Cytochrome P450"/>
    <property type="match status" value="1"/>
</dbReference>
<dbReference type="GO" id="GO:0016020">
    <property type="term" value="C:membrane"/>
    <property type="evidence" value="ECO:0007669"/>
    <property type="project" value="UniProtKB-SubCell"/>
</dbReference>
<keyword evidence="10" id="KW-0503">Monooxygenase</keyword>
<dbReference type="GO" id="GO:0020037">
    <property type="term" value="F:heme binding"/>
    <property type="evidence" value="ECO:0007669"/>
    <property type="project" value="InterPro"/>
</dbReference>
<dbReference type="PANTHER" id="PTHR47944">
    <property type="entry name" value="CYTOCHROME P450 98A9"/>
    <property type="match status" value="1"/>
</dbReference>
<reference evidence="12 13" key="2">
    <citation type="journal article" date="2017" name="Genome Biol.">
        <title>New reference genome sequences of hot pepper reveal the massive evolution of plant disease-resistance genes by retroduplication.</title>
        <authorList>
            <person name="Kim S."/>
            <person name="Park J."/>
            <person name="Yeom S.I."/>
            <person name="Kim Y.M."/>
            <person name="Seo E."/>
            <person name="Kim K.T."/>
            <person name="Kim M.S."/>
            <person name="Lee J.M."/>
            <person name="Cheong K."/>
            <person name="Shin H.S."/>
            <person name="Kim S.B."/>
            <person name="Han K."/>
            <person name="Lee J."/>
            <person name="Park M."/>
            <person name="Lee H.A."/>
            <person name="Lee H.Y."/>
            <person name="Lee Y."/>
            <person name="Oh S."/>
            <person name="Lee J.H."/>
            <person name="Choi E."/>
            <person name="Choi E."/>
            <person name="Lee S.E."/>
            <person name="Jeon J."/>
            <person name="Kim H."/>
            <person name="Choi G."/>
            <person name="Song H."/>
            <person name="Lee J."/>
            <person name="Lee S.C."/>
            <person name="Kwon J.K."/>
            <person name="Lee H.Y."/>
            <person name="Koo N."/>
            <person name="Hong Y."/>
            <person name="Kim R.W."/>
            <person name="Kang W.H."/>
            <person name="Huh J.H."/>
            <person name="Kang B.C."/>
            <person name="Yang T.J."/>
            <person name="Lee Y.H."/>
            <person name="Bennetzen J.L."/>
            <person name="Choi D."/>
        </authorList>
    </citation>
    <scope>NUCLEOTIDE SEQUENCE [LARGE SCALE GENOMIC DNA]</scope>
    <source>
        <strain evidence="13">cv. CM334</strain>
    </source>
</reference>
<keyword evidence="13" id="KW-1185">Reference proteome</keyword>
<dbReference type="SMR" id="A0A2G2ZWQ1"/>
<evidence type="ECO:0000256" key="6">
    <source>
        <dbReference type="ARBA" id="ARBA00022723"/>
    </source>
</evidence>
<evidence type="ECO:0000256" key="5">
    <source>
        <dbReference type="ARBA" id="ARBA00022692"/>
    </source>
</evidence>
<comment type="subcellular location">
    <subcellularLocation>
        <location evidence="2">Membrane</location>
        <topology evidence="2">Single-pass membrane protein</topology>
    </subcellularLocation>
</comment>
<keyword evidence="11" id="KW-0472">Membrane</keyword>
<evidence type="ECO:0000256" key="1">
    <source>
        <dbReference type="ARBA" id="ARBA00001971"/>
    </source>
</evidence>
<evidence type="ECO:0000313" key="13">
    <source>
        <dbReference type="Proteomes" id="UP000222542"/>
    </source>
</evidence>
<evidence type="ECO:0000256" key="8">
    <source>
        <dbReference type="ARBA" id="ARBA00023002"/>
    </source>
</evidence>
<dbReference type="STRING" id="4072.A0A2G2ZWQ1"/>
<comment type="caution">
    <text evidence="12">The sequence shown here is derived from an EMBL/GenBank/DDBJ whole genome shotgun (WGS) entry which is preliminary data.</text>
</comment>
<comment type="cofactor">
    <cofactor evidence="1">
        <name>heme</name>
        <dbReference type="ChEBI" id="CHEBI:30413"/>
    </cofactor>
</comment>
<gene>
    <name evidence="12" type="ORF">T459_08487</name>
</gene>
<evidence type="ECO:0000256" key="9">
    <source>
        <dbReference type="ARBA" id="ARBA00023004"/>
    </source>
</evidence>
<dbReference type="AlphaFoldDB" id="A0A2G2ZWQ1"/>
<reference evidence="12 13" key="1">
    <citation type="journal article" date="2014" name="Nat. Genet.">
        <title>Genome sequence of the hot pepper provides insights into the evolution of pungency in Capsicum species.</title>
        <authorList>
            <person name="Kim S."/>
            <person name="Park M."/>
            <person name="Yeom S.I."/>
            <person name="Kim Y.M."/>
            <person name="Lee J.M."/>
            <person name="Lee H.A."/>
            <person name="Seo E."/>
            <person name="Choi J."/>
            <person name="Cheong K."/>
            <person name="Kim K.T."/>
            <person name="Jung K."/>
            <person name="Lee G.W."/>
            <person name="Oh S.K."/>
            <person name="Bae C."/>
            <person name="Kim S.B."/>
            <person name="Lee H.Y."/>
            <person name="Kim S.Y."/>
            <person name="Kim M.S."/>
            <person name="Kang B.C."/>
            <person name="Jo Y.D."/>
            <person name="Yang H.B."/>
            <person name="Jeong H.J."/>
            <person name="Kang W.H."/>
            <person name="Kwon J.K."/>
            <person name="Shin C."/>
            <person name="Lim J.Y."/>
            <person name="Park J.H."/>
            <person name="Huh J.H."/>
            <person name="Kim J.S."/>
            <person name="Kim B.D."/>
            <person name="Cohen O."/>
            <person name="Paran I."/>
            <person name="Suh M.C."/>
            <person name="Lee S.B."/>
            <person name="Kim Y.K."/>
            <person name="Shin Y."/>
            <person name="Noh S.J."/>
            <person name="Park J."/>
            <person name="Seo Y.S."/>
            <person name="Kwon S.Y."/>
            <person name="Kim H.A."/>
            <person name="Park J.M."/>
            <person name="Kim H.J."/>
            <person name="Choi S.B."/>
            <person name="Bosland P.W."/>
            <person name="Reeves G."/>
            <person name="Jo S.H."/>
            <person name="Lee B.W."/>
            <person name="Cho H.T."/>
            <person name="Choi H.S."/>
            <person name="Lee M.S."/>
            <person name="Yu Y."/>
            <person name="Do Choi Y."/>
            <person name="Park B.S."/>
            <person name="van Deynze A."/>
            <person name="Ashrafi H."/>
            <person name="Hill T."/>
            <person name="Kim W.T."/>
            <person name="Pai H.S."/>
            <person name="Ahn H.K."/>
            <person name="Yeam I."/>
            <person name="Giovannoni J.J."/>
            <person name="Rose J.K."/>
            <person name="Sorensen I."/>
            <person name="Lee S.J."/>
            <person name="Kim R.W."/>
            <person name="Choi I.Y."/>
            <person name="Choi B.S."/>
            <person name="Lim J.S."/>
            <person name="Lee Y.H."/>
            <person name="Choi D."/>
        </authorList>
    </citation>
    <scope>NUCLEOTIDE SEQUENCE [LARGE SCALE GENOMIC DNA]</scope>
    <source>
        <strain evidence="13">cv. CM334</strain>
    </source>
</reference>
<keyword evidence="5" id="KW-0812">Transmembrane</keyword>
<dbReference type="GO" id="GO:0004497">
    <property type="term" value="F:monooxygenase activity"/>
    <property type="evidence" value="ECO:0007669"/>
    <property type="project" value="UniProtKB-KW"/>
</dbReference>
<evidence type="ECO:0000256" key="7">
    <source>
        <dbReference type="ARBA" id="ARBA00022989"/>
    </source>
</evidence>
<evidence type="ECO:0000256" key="4">
    <source>
        <dbReference type="ARBA" id="ARBA00022617"/>
    </source>
</evidence>
<organism evidence="12 13">
    <name type="scientific">Capsicum annuum</name>
    <name type="common">Capsicum pepper</name>
    <dbReference type="NCBI Taxonomy" id="4072"/>
    <lineage>
        <taxon>Eukaryota</taxon>
        <taxon>Viridiplantae</taxon>
        <taxon>Streptophyta</taxon>
        <taxon>Embryophyta</taxon>
        <taxon>Tracheophyta</taxon>
        <taxon>Spermatophyta</taxon>
        <taxon>Magnoliopsida</taxon>
        <taxon>eudicotyledons</taxon>
        <taxon>Gunneridae</taxon>
        <taxon>Pentapetalae</taxon>
        <taxon>asterids</taxon>
        <taxon>lamiids</taxon>
        <taxon>Solanales</taxon>
        <taxon>Solanaceae</taxon>
        <taxon>Solanoideae</taxon>
        <taxon>Capsiceae</taxon>
        <taxon>Capsicum</taxon>
    </lineage>
</organism>
<dbReference type="Proteomes" id="UP000222542">
    <property type="component" value="Unassembled WGS sequence"/>
</dbReference>
<dbReference type="InterPro" id="IPR036396">
    <property type="entry name" value="Cyt_P450_sf"/>
</dbReference>
<sequence length="114" mass="13442">MIAGDVNKTMMLRGYLEAVEFNNVTRLTFEKRFMNSQGEVDEQVQELKAIITNGFKISGKHNLGEFVPWLRWTFKDDNEALEAQDRYLDKLTRIIMEEHIIDWKKNWGNQTSLC</sequence>
<keyword evidence="4" id="KW-0349">Heme</keyword>
<dbReference type="GO" id="GO:0005506">
    <property type="term" value="F:iron ion binding"/>
    <property type="evidence" value="ECO:0007669"/>
    <property type="project" value="InterPro"/>
</dbReference>
<keyword evidence="6" id="KW-0479">Metal-binding</keyword>
<keyword evidence="8" id="KW-0560">Oxidoreductase</keyword>
<protein>
    <submittedName>
        <fullName evidence="12">Uncharacterized protein</fullName>
    </submittedName>
</protein>
<dbReference type="Gramene" id="PHT86381">
    <property type="protein sequence ID" value="PHT86381"/>
    <property type="gene ID" value="T459_08487"/>
</dbReference>
<dbReference type="GO" id="GO:0016705">
    <property type="term" value="F:oxidoreductase activity, acting on paired donors, with incorporation or reduction of molecular oxygen"/>
    <property type="evidence" value="ECO:0007669"/>
    <property type="project" value="InterPro"/>
</dbReference>
<name>A0A2G2ZWQ1_CAPAN</name>